<evidence type="ECO:0000256" key="2">
    <source>
        <dbReference type="ARBA" id="ARBA00022729"/>
    </source>
</evidence>
<dbReference type="EMBL" id="AZGZ01000021">
    <property type="protein sequence ID" value="KZZ89309.1"/>
    <property type="molecule type" value="Genomic_DNA"/>
</dbReference>
<dbReference type="Pfam" id="PF00226">
    <property type="entry name" value="DnaJ"/>
    <property type="match status" value="1"/>
</dbReference>
<feature type="compositionally biased region" description="Low complexity" evidence="4">
    <location>
        <begin position="307"/>
        <end position="318"/>
    </location>
</feature>
<feature type="compositionally biased region" description="Polar residues" evidence="4">
    <location>
        <begin position="96"/>
        <end position="106"/>
    </location>
</feature>
<comment type="subcellular location">
    <subcellularLocation>
        <location evidence="1">Endoplasmic reticulum</location>
    </subcellularLocation>
</comment>
<dbReference type="GO" id="GO:0051787">
    <property type="term" value="F:misfolded protein binding"/>
    <property type="evidence" value="ECO:0007669"/>
    <property type="project" value="TreeGrafter"/>
</dbReference>
<keyword evidence="6" id="KW-0346">Stress response</keyword>
<proteinExistence type="predicted"/>
<evidence type="ECO:0000256" key="4">
    <source>
        <dbReference type="SAM" id="MobiDB-lite"/>
    </source>
</evidence>
<dbReference type="PANTHER" id="PTHR44140:SF2">
    <property type="entry name" value="LD25575P"/>
    <property type="match status" value="1"/>
</dbReference>
<dbReference type="AlphaFoldDB" id="A0A167WUY1"/>
<sequence length="394" mass="41844">MSDFPSFDLYSELGVAPNASKQVIIKAWKDLQRTAHPDKQKSEAGKLKATELSARLNAAKQILCDEKQRQEYDEHRQRERLRSKNSPPASNWGAGSESTYSPQCDSYNERPRSSYTSNFMDDEGPHDHPGASYDYFGRTKASTGSSTSYADPLDTEAPYVDPRASYNPFPNSQGSRANSGSTPPRSTANGPKGNFIPKSGSAFPGNGSYSFNPGYPQYSPPESPTAPNRHHGSKSYSKGSSIPPPKRAGTWASAAPSPTTIFGDDEPSYFSGANGGRRASYAPRADAGGFATAGRPPLSPRSPVPPRFSTSSQKSSTSMPRSGHRASIFDDEISGYGAAGPSVGAFSATARPNMGSRGTSGYTASSARPAYMRTSTTSRRPSGGRGLLGGDGGF</sequence>
<dbReference type="Gene3D" id="1.10.287.110">
    <property type="entry name" value="DnaJ domain"/>
    <property type="match status" value="1"/>
</dbReference>
<evidence type="ECO:0000256" key="3">
    <source>
        <dbReference type="ARBA" id="ARBA00022824"/>
    </source>
</evidence>
<protein>
    <submittedName>
        <fullName evidence="6">Heat shock protein DnaJ</fullName>
    </submittedName>
</protein>
<dbReference type="OrthoDB" id="442087at2759"/>
<keyword evidence="3" id="KW-0256">Endoplasmic reticulum</keyword>
<dbReference type="InterPro" id="IPR001623">
    <property type="entry name" value="DnaJ_domain"/>
</dbReference>
<keyword evidence="7" id="KW-1185">Reference proteome</keyword>
<dbReference type="SUPFAM" id="SSF46565">
    <property type="entry name" value="Chaperone J-domain"/>
    <property type="match status" value="1"/>
</dbReference>
<name>A0A167WUY1_9EURO</name>
<evidence type="ECO:0000313" key="6">
    <source>
        <dbReference type="EMBL" id="KZZ89309.1"/>
    </source>
</evidence>
<evidence type="ECO:0000259" key="5">
    <source>
        <dbReference type="PROSITE" id="PS50076"/>
    </source>
</evidence>
<feature type="region of interest" description="Disordered" evidence="4">
    <location>
        <begin position="65"/>
        <end position="394"/>
    </location>
</feature>
<dbReference type="CDD" id="cd06257">
    <property type="entry name" value="DnaJ"/>
    <property type="match status" value="1"/>
</dbReference>
<keyword evidence="2" id="KW-0732">Signal</keyword>
<dbReference type="GO" id="GO:0034975">
    <property type="term" value="P:protein folding in endoplasmic reticulum"/>
    <property type="evidence" value="ECO:0007669"/>
    <property type="project" value="TreeGrafter"/>
</dbReference>
<dbReference type="GO" id="GO:0005783">
    <property type="term" value="C:endoplasmic reticulum"/>
    <property type="evidence" value="ECO:0007669"/>
    <property type="project" value="UniProtKB-SubCell"/>
</dbReference>
<dbReference type="PRINTS" id="PR00625">
    <property type="entry name" value="JDOMAIN"/>
</dbReference>
<dbReference type="PANTHER" id="PTHR44140">
    <property type="entry name" value="LD25575P"/>
    <property type="match status" value="1"/>
</dbReference>
<feature type="compositionally biased region" description="Basic and acidic residues" evidence="4">
    <location>
        <begin position="65"/>
        <end position="82"/>
    </location>
</feature>
<feature type="compositionally biased region" description="Gly residues" evidence="4">
    <location>
        <begin position="383"/>
        <end position="394"/>
    </location>
</feature>
<accession>A0A167WUY1</accession>
<evidence type="ECO:0000256" key="1">
    <source>
        <dbReference type="ARBA" id="ARBA00004240"/>
    </source>
</evidence>
<feature type="compositionally biased region" description="Polar residues" evidence="4">
    <location>
        <begin position="356"/>
        <end position="366"/>
    </location>
</feature>
<reference evidence="6 7" key="1">
    <citation type="journal article" date="2016" name="Genome Biol. Evol.">
        <title>Divergent and convergent evolution of fungal pathogenicity.</title>
        <authorList>
            <person name="Shang Y."/>
            <person name="Xiao G."/>
            <person name="Zheng P."/>
            <person name="Cen K."/>
            <person name="Zhan S."/>
            <person name="Wang C."/>
        </authorList>
    </citation>
    <scope>NUCLEOTIDE SEQUENCE [LARGE SCALE GENOMIC DNA]</scope>
    <source>
        <strain evidence="6 7">ARSEF 7405</strain>
    </source>
</reference>
<feature type="compositionally biased region" description="Pro residues" evidence="4">
    <location>
        <begin position="297"/>
        <end position="306"/>
    </location>
</feature>
<dbReference type="InterPro" id="IPR051727">
    <property type="entry name" value="DnaJ_C3_Co-chaperones"/>
</dbReference>
<comment type="caution">
    <text evidence="6">The sequence shown here is derived from an EMBL/GenBank/DDBJ whole genome shotgun (WGS) entry which is preliminary data.</text>
</comment>
<evidence type="ECO:0000313" key="7">
    <source>
        <dbReference type="Proteomes" id="UP000242877"/>
    </source>
</evidence>
<feature type="domain" description="J" evidence="5">
    <location>
        <begin position="8"/>
        <end position="76"/>
    </location>
</feature>
<feature type="compositionally biased region" description="Polar residues" evidence="4">
    <location>
        <begin position="168"/>
        <end position="189"/>
    </location>
</feature>
<dbReference type="InterPro" id="IPR036869">
    <property type="entry name" value="J_dom_sf"/>
</dbReference>
<dbReference type="GO" id="GO:0051087">
    <property type="term" value="F:protein-folding chaperone binding"/>
    <property type="evidence" value="ECO:0007669"/>
    <property type="project" value="TreeGrafter"/>
</dbReference>
<organism evidence="6 7">
    <name type="scientific">Ascosphaera apis ARSEF 7405</name>
    <dbReference type="NCBI Taxonomy" id="392613"/>
    <lineage>
        <taxon>Eukaryota</taxon>
        <taxon>Fungi</taxon>
        <taxon>Dikarya</taxon>
        <taxon>Ascomycota</taxon>
        <taxon>Pezizomycotina</taxon>
        <taxon>Eurotiomycetes</taxon>
        <taxon>Eurotiomycetidae</taxon>
        <taxon>Onygenales</taxon>
        <taxon>Ascosphaeraceae</taxon>
        <taxon>Ascosphaera</taxon>
    </lineage>
</organism>
<dbReference type="PROSITE" id="PS50076">
    <property type="entry name" value="DNAJ_2"/>
    <property type="match status" value="1"/>
</dbReference>
<dbReference type="Proteomes" id="UP000242877">
    <property type="component" value="Unassembled WGS sequence"/>
</dbReference>
<gene>
    <name evidence="6" type="ORF">AAP_04456</name>
</gene>
<dbReference type="VEuPathDB" id="FungiDB:AAP_04456"/>
<dbReference type="SMART" id="SM00271">
    <property type="entry name" value="DnaJ"/>
    <property type="match status" value="1"/>
</dbReference>
<feature type="compositionally biased region" description="Polar residues" evidence="4">
    <location>
        <begin position="140"/>
        <end position="149"/>
    </location>
</feature>